<dbReference type="InterPro" id="IPR000403">
    <property type="entry name" value="PI3/4_kinase_cat_dom"/>
</dbReference>
<evidence type="ECO:0000259" key="6">
    <source>
        <dbReference type="PROSITE" id="PS51190"/>
    </source>
</evidence>
<gene>
    <name evidence="7" type="ORF">BYL167_LOCUS12807</name>
</gene>
<reference evidence="7" key="1">
    <citation type="submission" date="2021-02" db="EMBL/GenBank/DDBJ databases">
        <authorList>
            <person name="Nowell W R."/>
        </authorList>
    </citation>
    <scope>NUCLEOTIDE SEQUENCE</scope>
</reference>
<evidence type="ECO:0000259" key="5">
    <source>
        <dbReference type="PROSITE" id="PS50290"/>
    </source>
</evidence>
<dbReference type="Proteomes" id="UP000681967">
    <property type="component" value="Unassembled WGS sequence"/>
</dbReference>
<dbReference type="PROSITE" id="PS50290">
    <property type="entry name" value="PI3_4_KINASE_3"/>
    <property type="match status" value="1"/>
</dbReference>
<feature type="domain" description="PI3K/PI4K catalytic" evidence="5">
    <location>
        <begin position="1"/>
        <end position="96"/>
    </location>
</feature>
<dbReference type="InterPro" id="IPR011009">
    <property type="entry name" value="Kinase-like_dom_sf"/>
</dbReference>
<keyword evidence="2" id="KW-0227">DNA damage</keyword>
<dbReference type="Gene3D" id="1.10.1070.11">
    <property type="entry name" value="Phosphatidylinositol 3-/4-kinase, catalytic domain"/>
    <property type="match status" value="1"/>
</dbReference>
<feature type="non-terminal residue" evidence="7">
    <location>
        <position position="162"/>
    </location>
</feature>
<dbReference type="SMART" id="SM01343">
    <property type="entry name" value="FATC"/>
    <property type="match status" value="1"/>
</dbReference>
<keyword evidence="3" id="KW-0539">Nucleus</keyword>
<evidence type="ECO:0008006" key="9">
    <source>
        <dbReference type="Google" id="ProtNLM"/>
    </source>
</evidence>
<dbReference type="EMBL" id="CAJOBH010004298">
    <property type="protein sequence ID" value="CAF3984745.1"/>
    <property type="molecule type" value="Genomic_DNA"/>
</dbReference>
<dbReference type="PANTHER" id="PTHR37079:SF4">
    <property type="entry name" value="SERINE_THREONINE-PROTEIN KINASE ATM"/>
    <property type="match status" value="1"/>
</dbReference>
<evidence type="ECO:0000256" key="1">
    <source>
        <dbReference type="ARBA" id="ARBA00004123"/>
    </source>
</evidence>
<protein>
    <recommendedName>
        <fullName evidence="9">Non-specific serine/threonine protein kinase</fullName>
    </recommendedName>
</protein>
<proteinExistence type="predicted"/>
<sequence>PFRLTRDVIDGLGICGTQGLFKKSCEITLELMRRYADTLITIIEVFLYDPLYQWQLSPQKALQLQQQFDKTNDSVASSSSRASGKTSMQPASSSTSSSIVGESVTTDTNKMAERLLLGLRQKLQGVERLNQMTIKAHVNMLIQEATSIDNLSQLFAGWQPYL</sequence>
<evidence type="ECO:0000313" key="8">
    <source>
        <dbReference type="Proteomes" id="UP000681967"/>
    </source>
</evidence>
<dbReference type="AlphaFoldDB" id="A0A8S2N2D4"/>
<name>A0A8S2N2D4_9BILA</name>
<comment type="subcellular location">
    <subcellularLocation>
        <location evidence="1">Nucleus</location>
    </subcellularLocation>
</comment>
<feature type="compositionally biased region" description="Low complexity" evidence="4">
    <location>
        <begin position="74"/>
        <end position="103"/>
    </location>
</feature>
<dbReference type="InterPro" id="IPR003152">
    <property type="entry name" value="FATC_dom"/>
</dbReference>
<comment type="caution">
    <text evidence="7">The sequence shown here is derived from an EMBL/GenBank/DDBJ whole genome shotgun (WGS) entry which is preliminary data.</text>
</comment>
<dbReference type="PROSITE" id="PS51190">
    <property type="entry name" value="FATC"/>
    <property type="match status" value="1"/>
</dbReference>
<evidence type="ECO:0000256" key="3">
    <source>
        <dbReference type="ARBA" id="ARBA00023242"/>
    </source>
</evidence>
<organism evidence="7 8">
    <name type="scientific">Rotaria magnacalcarata</name>
    <dbReference type="NCBI Taxonomy" id="392030"/>
    <lineage>
        <taxon>Eukaryota</taxon>
        <taxon>Metazoa</taxon>
        <taxon>Spiralia</taxon>
        <taxon>Gnathifera</taxon>
        <taxon>Rotifera</taxon>
        <taxon>Eurotatoria</taxon>
        <taxon>Bdelloidea</taxon>
        <taxon>Philodinida</taxon>
        <taxon>Philodinidae</taxon>
        <taxon>Rotaria</taxon>
    </lineage>
</organism>
<evidence type="ECO:0000256" key="2">
    <source>
        <dbReference type="ARBA" id="ARBA00022763"/>
    </source>
</evidence>
<feature type="domain" description="FATC" evidence="6">
    <location>
        <begin position="130"/>
        <end position="162"/>
    </location>
</feature>
<dbReference type="SUPFAM" id="SSF56112">
    <property type="entry name" value="Protein kinase-like (PK-like)"/>
    <property type="match status" value="1"/>
</dbReference>
<dbReference type="Pfam" id="PF00454">
    <property type="entry name" value="PI3_PI4_kinase"/>
    <property type="match status" value="1"/>
</dbReference>
<dbReference type="GO" id="GO:0005634">
    <property type="term" value="C:nucleus"/>
    <property type="evidence" value="ECO:0007669"/>
    <property type="project" value="UniProtKB-SubCell"/>
</dbReference>
<dbReference type="InterPro" id="IPR038980">
    <property type="entry name" value="ATM_plant"/>
</dbReference>
<dbReference type="GO" id="GO:0004674">
    <property type="term" value="F:protein serine/threonine kinase activity"/>
    <property type="evidence" value="ECO:0007669"/>
    <property type="project" value="InterPro"/>
</dbReference>
<dbReference type="InterPro" id="IPR036940">
    <property type="entry name" value="PI3/4_kinase_cat_sf"/>
</dbReference>
<accession>A0A8S2N2D4</accession>
<evidence type="ECO:0000313" key="7">
    <source>
        <dbReference type="EMBL" id="CAF3984745.1"/>
    </source>
</evidence>
<evidence type="ECO:0000256" key="4">
    <source>
        <dbReference type="SAM" id="MobiDB-lite"/>
    </source>
</evidence>
<dbReference type="GO" id="GO:0006974">
    <property type="term" value="P:DNA damage response"/>
    <property type="evidence" value="ECO:0007669"/>
    <property type="project" value="UniProtKB-KW"/>
</dbReference>
<dbReference type="Pfam" id="PF02260">
    <property type="entry name" value="FATC"/>
    <property type="match status" value="1"/>
</dbReference>
<feature type="region of interest" description="Disordered" evidence="4">
    <location>
        <begin position="73"/>
        <end position="104"/>
    </location>
</feature>
<dbReference type="PANTHER" id="PTHR37079">
    <property type="entry name" value="SERINE/THREONINE-PROTEIN KINASE ATM"/>
    <property type="match status" value="1"/>
</dbReference>